<evidence type="ECO:0000256" key="1">
    <source>
        <dbReference type="SAM" id="MobiDB-lite"/>
    </source>
</evidence>
<sequence>MERGRRGGAAEASGRVSPIAKSPGLATRAFALNGASSRTKMPGAFWDIAGDGPKGQVQGRAWQSNLFDDGLKKKTQPRLGF</sequence>
<dbReference type="Proteomes" id="UP000006755">
    <property type="component" value="Unassembled WGS sequence"/>
</dbReference>
<dbReference type="STRING" id="745411.B3C1_06528"/>
<evidence type="ECO:0000313" key="3">
    <source>
        <dbReference type="Proteomes" id="UP000006755"/>
    </source>
</evidence>
<gene>
    <name evidence="2" type="ORF">B3C1_06528</name>
</gene>
<keyword evidence="3" id="KW-1185">Reference proteome</keyword>
<reference evidence="2 3" key="1">
    <citation type="journal article" date="2012" name="J. Bacteriol.">
        <title>Genome Sequence of Gallaecimonas xiamenensis Type Strain 3-C-1.</title>
        <authorList>
            <person name="Lai Q."/>
            <person name="Wang L."/>
            <person name="Wang W."/>
            <person name="Shao Z."/>
        </authorList>
    </citation>
    <scope>NUCLEOTIDE SEQUENCE [LARGE SCALE GENOMIC DNA]</scope>
    <source>
        <strain evidence="2 3">3-C-1</strain>
    </source>
</reference>
<feature type="region of interest" description="Disordered" evidence="1">
    <location>
        <begin position="46"/>
        <end position="81"/>
    </location>
</feature>
<dbReference type="AlphaFoldDB" id="K2JZG7"/>
<evidence type="ECO:0000313" key="2">
    <source>
        <dbReference type="EMBL" id="EKE75714.1"/>
    </source>
</evidence>
<proteinExistence type="predicted"/>
<protein>
    <submittedName>
        <fullName evidence="2">Uncharacterized protein</fullName>
    </submittedName>
</protein>
<accession>K2JZG7</accession>
<comment type="caution">
    <text evidence="2">The sequence shown here is derived from an EMBL/GenBank/DDBJ whole genome shotgun (WGS) entry which is preliminary data.</text>
</comment>
<name>K2JZG7_9GAMM</name>
<dbReference type="EMBL" id="AMRI01000007">
    <property type="protein sequence ID" value="EKE75714.1"/>
    <property type="molecule type" value="Genomic_DNA"/>
</dbReference>
<feature type="region of interest" description="Disordered" evidence="1">
    <location>
        <begin position="1"/>
        <end position="20"/>
    </location>
</feature>
<organism evidence="2 3">
    <name type="scientific">Gallaecimonas xiamenensis 3-C-1</name>
    <dbReference type="NCBI Taxonomy" id="745411"/>
    <lineage>
        <taxon>Bacteria</taxon>
        <taxon>Pseudomonadati</taxon>
        <taxon>Pseudomonadota</taxon>
        <taxon>Gammaproteobacteria</taxon>
        <taxon>Enterobacterales</taxon>
        <taxon>Gallaecimonadaceae</taxon>
        <taxon>Gallaecimonas</taxon>
    </lineage>
</organism>